<keyword evidence="2" id="KW-1185">Reference proteome</keyword>
<reference evidence="1 2" key="1">
    <citation type="submission" date="2006-06" db="EMBL/GenBank/DDBJ databases">
        <authorList>
            <person name="Moran M.A."/>
            <person name="Ferriera S."/>
            <person name="Johnson J."/>
            <person name="Kravitz S."/>
            <person name="Beeson K."/>
            <person name="Sutton G."/>
            <person name="Rogers Y.-H."/>
            <person name="Friedman R."/>
            <person name="Frazier M."/>
            <person name="Venter J.C."/>
        </authorList>
    </citation>
    <scope>NUCLEOTIDE SEQUENCE [LARGE SCALE GENOMIC DNA]</scope>
    <source>
        <strain evidence="1 2">E-37</strain>
    </source>
</reference>
<comment type="caution">
    <text evidence="1">The sequence shown here is derived from an EMBL/GenBank/DDBJ whole genome shotgun (WGS) entry which is preliminary data.</text>
</comment>
<dbReference type="AlphaFoldDB" id="A3KA65"/>
<evidence type="ECO:0000313" key="1">
    <source>
        <dbReference type="EMBL" id="EBA06008.1"/>
    </source>
</evidence>
<gene>
    <name evidence="1" type="ORF">SSE37_25408</name>
</gene>
<evidence type="ECO:0000313" key="2">
    <source>
        <dbReference type="Proteomes" id="UP000005713"/>
    </source>
</evidence>
<dbReference type="eggNOG" id="ENOG502ZC3B">
    <property type="taxonomic scope" value="Bacteria"/>
</dbReference>
<dbReference type="OrthoDB" id="7865603at2"/>
<sequence length="195" mass="21634">MSFFPSDFDPRAEVRGVLDLCEIDTADGTVRFLIGEDGKLIDANGDEWVGSALGSISSMESAIDGVAPSGSLSLSFFQDPDTGDVVQQIKDLGLNYVAGREIRFYILPLRSVADMTNQSRTPIKWCTRISRQVSYKFSGAQDRRISLSFEAWSERRQAARRIVLNTEGHKHLTGSANPSLKYMPTVDFETEKLFG</sequence>
<protein>
    <submittedName>
        <fullName evidence="1">Uncharacterized protein</fullName>
    </submittedName>
</protein>
<proteinExistence type="predicted"/>
<accession>A3KA65</accession>
<dbReference type="EMBL" id="AAYA01000020">
    <property type="protein sequence ID" value="EBA06008.1"/>
    <property type="molecule type" value="Genomic_DNA"/>
</dbReference>
<name>A3KA65_SAGS3</name>
<organism evidence="1 2">
    <name type="scientific">Sagittula stellata (strain ATCC 700073 / DSM 11524 / E-37)</name>
    <dbReference type="NCBI Taxonomy" id="388399"/>
    <lineage>
        <taxon>Bacteria</taxon>
        <taxon>Pseudomonadati</taxon>
        <taxon>Pseudomonadota</taxon>
        <taxon>Alphaproteobacteria</taxon>
        <taxon>Rhodobacterales</taxon>
        <taxon>Roseobacteraceae</taxon>
        <taxon>Sagittula</taxon>
    </lineage>
</organism>
<dbReference type="RefSeq" id="WP_005863472.1">
    <property type="nucleotide sequence ID" value="NZ_AAYA01000020.1"/>
</dbReference>
<dbReference type="Proteomes" id="UP000005713">
    <property type="component" value="Unassembled WGS sequence"/>
</dbReference>